<dbReference type="InterPro" id="IPR036188">
    <property type="entry name" value="FAD/NAD-bd_sf"/>
</dbReference>
<sequence length="93" mass="10097">MSASLVLKQSYDIATRMAKNDIRVVEGEGRLLSPTRVATHDDEFEADAILLALGARPRILPDAQPDGERILTWTQACTTSRNSPSTSSWSAPA</sequence>
<proteinExistence type="predicted"/>
<evidence type="ECO:0000313" key="1">
    <source>
        <dbReference type="EMBL" id="GMA34831.1"/>
    </source>
</evidence>
<comment type="caution">
    <text evidence="1">The sequence shown here is derived from an EMBL/GenBank/DDBJ whole genome shotgun (WGS) entry which is preliminary data.</text>
</comment>
<dbReference type="EMBL" id="BSUN01000001">
    <property type="protein sequence ID" value="GMA34831.1"/>
    <property type="molecule type" value="Genomic_DNA"/>
</dbReference>
<protein>
    <submittedName>
        <fullName evidence="1">Uncharacterized protein</fullName>
    </submittedName>
</protein>
<dbReference type="Proteomes" id="UP001157125">
    <property type="component" value="Unassembled WGS sequence"/>
</dbReference>
<evidence type="ECO:0000313" key="2">
    <source>
        <dbReference type="Proteomes" id="UP001157125"/>
    </source>
</evidence>
<organism evidence="1 2">
    <name type="scientific">Demequina litorisediminis</name>
    <dbReference type="NCBI Taxonomy" id="1849022"/>
    <lineage>
        <taxon>Bacteria</taxon>
        <taxon>Bacillati</taxon>
        <taxon>Actinomycetota</taxon>
        <taxon>Actinomycetes</taxon>
        <taxon>Micrococcales</taxon>
        <taxon>Demequinaceae</taxon>
        <taxon>Demequina</taxon>
    </lineage>
</organism>
<dbReference type="SUPFAM" id="SSF51905">
    <property type="entry name" value="FAD/NAD(P)-binding domain"/>
    <property type="match status" value="1"/>
</dbReference>
<gene>
    <name evidence="1" type="ORF">GCM10025876_10350</name>
</gene>
<reference evidence="2" key="1">
    <citation type="journal article" date="2019" name="Int. J. Syst. Evol. Microbiol.">
        <title>The Global Catalogue of Microorganisms (GCM) 10K type strain sequencing project: providing services to taxonomists for standard genome sequencing and annotation.</title>
        <authorList>
            <consortium name="The Broad Institute Genomics Platform"/>
            <consortium name="The Broad Institute Genome Sequencing Center for Infectious Disease"/>
            <person name="Wu L."/>
            <person name="Ma J."/>
        </authorList>
    </citation>
    <scope>NUCLEOTIDE SEQUENCE [LARGE SCALE GENOMIC DNA]</scope>
    <source>
        <strain evidence="2">NBRC 112299</strain>
    </source>
</reference>
<name>A0ABQ6IC39_9MICO</name>
<dbReference type="Gene3D" id="3.50.50.60">
    <property type="entry name" value="FAD/NAD(P)-binding domain"/>
    <property type="match status" value="2"/>
</dbReference>
<keyword evidence="2" id="KW-1185">Reference proteome</keyword>
<accession>A0ABQ6IC39</accession>